<keyword evidence="3" id="KW-0805">Transcription regulation</keyword>
<dbReference type="AlphaFoldDB" id="A0A8H7BYI8"/>
<reference evidence="9" key="1">
    <citation type="submission" date="2020-01" db="EMBL/GenBank/DDBJ databases">
        <title>Genome Sequencing of Three Apophysomyces-Like Fungal Strains Confirms a Novel Fungal Genus in the Mucoromycota with divergent Burkholderia-like Endosymbiotic Bacteria.</title>
        <authorList>
            <person name="Stajich J.E."/>
            <person name="Macias A.M."/>
            <person name="Carter-House D."/>
            <person name="Lovett B."/>
            <person name="Kasson L.R."/>
            <person name="Berry K."/>
            <person name="Grigoriev I."/>
            <person name="Chang Y."/>
            <person name="Spatafora J."/>
            <person name="Kasson M.T."/>
        </authorList>
    </citation>
    <scope>NUCLEOTIDE SEQUENCE</scope>
    <source>
        <strain evidence="9">NRRL A-21654</strain>
    </source>
</reference>
<gene>
    <name evidence="9" type="ORF">EC973_001634</name>
</gene>
<evidence type="ECO:0000259" key="8">
    <source>
        <dbReference type="SMART" id="SM00906"/>
    </source>
</evidence>
<feature type="region of interest" description="Disordered" evidence="7">
    <location>
        <begin position="25"/>
        <end position="59"/>
    </location>
</feature>
<evidence type="ECO:0000256" key="4">
    <source>
        <dbReference type="ARBA" id="ARBA00023125"/>
    </source>
</evidence>
<dbReference type="GO" id="GO:0008270">
    <property type="term" value="F:zinc ion binding"/>
    <property type="evidence" value="ECO:0007669"/>
    <property type="project" value="InterPro"/>
</dbReference>
<keyword evidence="4" id="KW-0238">DNA-binding</keyword>
<feature type="compositionally biased region" description="Low complexity" evidence="7">
    <location>
        <begin position="560"/>
        <end position="578"/>
    </location>
</feature>
<dbReference type="InterPro" id="IPR051615">
    <property type="entry name" value="Transcr_Regulatory_Elem"/>
</dbReference>
<dbReference type="EMBL" id="JABAYA010000014">
    <property type="protein sequence ID" value="KAF7730685.1"/>
    <property type="molecule type" value="Genomic_DNA"/>
</dbReference>
<dbReference type="InterPro" id="IPR007219">
    <property type="entry name" value="XnlR_reg_dom"/>
</dbReference>
<proteinExistence type="predicted"/>
<dbReference type="GO" id="GO:0006351">
    <property type="term" value="P:DNA-templated transcription"/>
    <property type="evidence" value="ECO:0007669"/>
    <property type="project" value="InterPro"/>
</dbReference>
<dbReference type="Proteomes" id="UP000605846">
    <property type="component" value="Unassembled WGS sequence"/>
</dbReference>
<feature type="domain" description="Xylanolytic transcriptional activator regulatory" evidence="8">
    <location>
        <begin position="262"/>
        <end position="335"/>
    </location>
</feature>
<feature type="compositionally biased region" description="Low complexity" evidence="7">
    <location>
        <begin position="713"/>
        <end position="723"/>
    </location>
</feature>
<dbReference type="CDD" id="cd12148">
    <property type="entry name" value="fungal_TF_MHR"/>
    <property type="match status" value="1"/>
</dbReference>
<keyword evidence="5" id="KW-0804">Transcription</keyword>
<feature type="compositionally biased region" description="Low complexity" evidence="7">
    <location>
        <begin position="30"/>
        <end position="41"/>
    </location>
</feature>
<keyword evidence="1" id="KW-0479">Metal-binding</keyword>
<dbReference type="SMART" id="SM00906">
    <property type="entry name" value="Fungal_trans"/>
    <property type="match status" value="1"/>
</dbReference>
<dbReference type="GO" id="GO:0003677">
    <property type="term" value="F:DNA binding"/>
    <property type="evidence" value="ECO:0007669"/>
    <property type="project" value="UniProtKB-KW"/>
</dbReference>
<evidence type="ECO:0000256" key="2">
    <source>
        <dbReference type="ARBA" id="ARBA00022833"/>
    </source>
</evidence>
<keyword evidence="6" id="KW-0539">Nucleus</keyword>
<feature type="compositionally biased region" description="Basic residues" evidence="7">
    <location>
        <begin position="650"/>
        <end position="660"/>
    </location>
</feature>
<evidence type="ECO:0000256" key="6">
    <source>
        <dbReference type="ARBA" id="ARBA00023242"/>
    </source>
</evidence>
<feature type="region of interest" description="Disordered" evidence="7">
    <location>
        <begin position="645"/>
        <end position="735"/>
    </location>
</feature>
<evidence type="ECO:0000256" key="1">
    <source>
        <dbReference type="ARBA" id="ARBA00022723"/>
    </source>
</evidence>
<feature type="compositionally biased region" description="Acidic residues" evidence="7">
    <location>
        <begin position="42"/>
        <end position="59"/>
    </location>
</feature>
<feature type="region of interest" description="Disordered" evidence="7">
    <location>
        <begin position="560"/>
        <end position="583"/>
    </location>
</feature>
<sequence length="768" mass="86747">MESLLISLTNSSIKELERKDFQIAALRQPSLSSPSAASDSSSSDEDDEEEEDRDDFGIEDQGDRLAVLDIKDYDSMKYTGQSAGLQLTCDDLFKSKTYIPWPGREDVVLKRMAHDELMIVRTKTSGKADQRLDIGLSMQSAIFDQPRSQPSPTFGLKKPTKQLVDKMIGLHLHRFLPIVNKARFLQGAPTIVVNSVLALAFRFAAQHFPDLSKTAADHGDVYFRKVMKRLRDPVRSRLCHVQAAILMTLYLDLDDGDVESIQWFTLGSAIRMAQDLGLHRSCEHWNLPASEVETRHRVFYACYILDRWMGARAGKPLTILDRDFDTAMPSPYEVLDDSKAVQGLPIYRSFLLLIKLSEILGRVLKALYAPNAKHSNCNAGLDDPTIRVVFDRRLKHWLNSMNEPLDGVELPAVQKANLRIFYDTITLLLHRPFIQLSPKKFPDLQPIAEESRQACAEAAASILTTIRNREWPATDPDAYASLCLPTCFVYAMFQSALVHLSNAIQDPSEERMRALADTMSLIESHKHLNPAPRALEMLNMLVTVNGLHPDDRAMDRKLVLPKSSSSPPDLSYQDPLPSAEGEMPKTNWFQRMMNTSIVGGITPEIHREVESVMGQPTMQQPCFLPQPETAHLSMSYPMYHSPYYEQQQQHHPHSHPHHQQQRSIFSTTSTTTASCYGQPMDAPPPPPPLMPSSTPIHHADSQMMPLSHHHPNQHQPQDPQPQQIMPSLPPSYDPTTTTHLPWPSWDVYFHHPHDLTHSSPLHLSPPHP</sequence>
<dbReference type="PANTHER" id="PTHR31313">
    <property type="entry name" value="TY1 ENHANCER ACTIVATOR"/>
    <property type="match status" value="1"/>
</dbReference>
<dbReference type="Pfam" id="PF04082">
    <property type="entry name" value="Fungal_trans"/>
    <property type="match status" value="1"/>
</dbReference>
<evidence type="ECO:0000313" key="9">
    <source>
        <dbReference type="EMBL" id="KAF7730685.1"/>
    </source>
</evidence>
<evidence type="ECO:0000256" key="5">
    <source>
        <dbReference type="ARBA" id="ARBA00023163"/>
    </source>
</evidence>
<keyword evidence="10" id="KW-1185">Reference proteome</keyword>
<evidence type="ECO:0000256" key="3">
    <source>
        <dbReference type="ARBA" id="ARBA00023015"/>
    </source>
</evidence>
<comment type="caution">
    <text evidence="9">The sequence shown here is derived from an EMBL/GenBank/DDBJ whole genome shotgun (WGS) entry which is preliminary data.</text>
</comment>
<protein>
    <recommendedName>
        <fullName evidence="8">Xylanolytic transcriptional activator regulatory domain-containing protein</fullName>
    </recommendedName>
</protein>
<name>A0A8H7BYI8_9FUNG</name>
<accession>A0A8H7BYI8</accession>
<evidence type="ECO:0000256" key="7">
    <source>
        <dbReference type="SAM" id="MobiDB-lite"/>
    </source>
</evidence>
<dbReference type="OrthoDB" id="2110361at2759"/>
<evidence type="ECO:0000313" key="10">
    <source>
        <dbReference type="Proteomes" id="UP000605846"/>
    </source>
</evidence>
<feature type="compositionally biased region" description="Pro residues" evidence="7">
    <location>
        <begin position="681"/>
        <end position="690"/>
    </location>
</feature>
<keyword evidence="2" id="KW-0862">Zinc</keyword>
<dbReference type="PANTHER" id="PTHR31313:SF81">
    <property type="entry name" value="TY1 ENHANCER ACTIVATOR"/>
    <property type="match status" value="1"/>
</dbReference>
<organism evidence="9 10">
    <name type="scientific">Apophysomyces ossiformis</name>
    <dbReference type="NCBI Taxonomy" id="679940"/>
    <lineage>
        <taxon>Eukaryota</taxon>
        <taxon>Fungi</taxon>
        <taxon>Fungi incertae sedis</taxon>
        <taxon>Mucoromycota</taxon>
        <taxon>Mucoromycotina</taxon>
        <taxon>Mucoromycetes</taxon>
        <taxon>Mucorales</taxon>
        <taxon>Mucorineae</taxon>
        <taxon>Mucoraceae</taxon>
        <taxon>Apophysomyces</taxon>
    </lineage>
</organism>